<dbReference type="PROSITE" id="PS51192">
    <property type="entry name" value="HELICASE_ATP_BIND_1"/>
    <property type="match status" value="1"/>
</dbReference>
<evidence type="ECO:0000256" key="6">
    <source>
        <dbReference type="ARBA" id="ARBA00022806"/>
    </source>
</evidence>
<dbReference type="EMBL" id="CP000482">
    <property type="protein sequence ID" value="ABK98130.1"/>
    <property type="molecule type" value="Genomic_DNA"/>
</dbReference>
<keyword evidence="8 13" id="KW-0238">DNA-binding</keyword>
<comment type="similarity">
    <text evidence="10 13">In the N-terminal section; belongs to the UvrB family.</text>
</comment>
<dbReference type="KEGG" id="ppd:Ppro_0499"/>
<reference evidence="16 17" key="1">
    <citation type="submission" date="2006-10" db="EMBL/GenBank/DDBJ databases">
        <title>Complete sequence of chromosome of Pelobacter propionicus DSM 2379.</title>
        <authorList>
            <consortium name="US DOE Joint Genome Institute"/>
            <person name="Copeland A."/>
            <person name="Lucas S."/>
            <person name="Lapidus A."/>
            <person name="Barry K."/>
            <person name="Detter J.C."/>
            <person name="Glavina del Rio T."/>
            <person name="Hammon N."/>
            <person name="Israni S."/>
            <person name="Dalin E."/>
            <person name="Tice H."/>
            <person name="Pitluck S."/>
            <person name="Saunders E."/>
            <person name="Brettin T."/>
            <person name="Bruce D."/>
            <person name="Han C."/>
            <person name="Tapia R."/>
            <person name="Schmutz J."/>
            <person name="Larimer F."/>
            <person name="Land M."/>
            <person name="Hauser L."/>
            <person name="Kyrpides N."/>
            <person name="Kim E."/>
            <person name="Lovley D."/>
            <person name="Richardson P."/>
        </authorList>
    </citation>
    <scope>NUCLEOTIDE SEQUENCE [LARGE SCALE GENOMIC DNA]</scope>
    <source>
        <strain evidence="17">DSM 2379 / NBRC 103807 / OttBd1</strain>
    </source>
</reference>
<dbReference type="FunFam" id="3.40.50.300:FF:000546">
    <property type="entry name" value="Transcription-repair-coupling factor"/>
    <property type="match status" value="1"/>
</dbReference>
<dbReference type="Gene3D" id="3.30.2060.10">
    <property type="entry name" value="Penicillin-binding protein 1b domain"/>
    <property type="match status" value="1"/>
</dbReference>
<dbReference type="Pfam" id="PF03461">
    <property type="entry name" value="TRCF"/>
    <property type="match status" value="1"/>
</dbReference>
<dbReference type="GO" id="GO:0006355">
    <property type="term" value="P:regulation of DNA-templated transcription"/>
    <property type="evidence" value="ECO:0007669"/>
    <property type="project" value="UniProtKB-UniRule"/>
</dbReference>
<dbReference type="Pfam" id="PF00271">
    <property type="entry name" value="Helicase_C"/>
    <property type="match status" value="1"/>
</dbReference>
<evidence type="ECO:0000256" key="3">
    <source>
        <dbReference type="ARBA" id="ARBA00022741"/>
    </source>
</evidence>
<keyword evidence="17" id="KW-1185">Reference proteome</keyword>
<evidence type="ECO:0000256" key="4">
    <source>
        <dbReference type="ARBA" id="ARBA00022763"/>
    </source>
</evidence>
<dbReference type="SUPFAM" id="SSF52540">
    <property type="entry name" value="P-loop containing nucleoside triphosphate hydrolases"/>
    <property type="match status" value="4"/>
</dbReference>
<dbReference type="GO" id="GO:0003684">
    <property type="term" value="F:damaged DNA binding"/>
    <property type="evidence" value="ECO:0007669"/>
    <property type="project" value="InterPro"/>
</dbReference>
<evidence type="ECO:0000259" key="15">
    <source>
        <dbReference type="PROSITE" id="PS51194"/>
    </source>
</evidence>
<protein>
    <recommendedName>
        <fullName evidence="12 13">Transcription-repair-coupling factor</fullName>
        <shortName evidence="13">TRCF</shortName>
        <ecNumber evidence="13">3.6.4.-</ecNumber>
    </recommendedName>
</protein>
<evidence type="ECO:0000256" key="9">
    <source>
        <dbReference type="ARBA" id="ARBA00023204"/>
    </source>
</evidence>
<sequence length="1177" mass="131304">MTQSDTPSRISHTATILDALERGSRHILLPGLKGSSPACILADILARSTRTLLVLTPDQAAADEFLRELTFFASPSHAPLSFPAWDMAPFSATSPHPDISGARLDTLFRLQNGLARAVVMPVAAALQRVLGRGLFSESSCYLVSGEEFERDELLGRLVKMGYANVPLVEDRGTFAVRGGILDIFPPNLSAPVRIEFFGDTAETIRTFDPLTQRSLHPLEELVLLPSREIILTDGVLADIAPRLKGCCDDLEIPANRRREILENLKSAVYFRGVEYLQPLLHPGLETIFDYAPDASLALLDPQAIQEAITTFGRELEDGEATARQNGLPHSPRQELYLDGEQLRELMENRGRLELSGLLLEEPQGPAVITIPCQDNTDLRVTVSKETTQALTPLSRSLRQWLDSGFRVLIACHQNAQAERLRELLTPYRIPCAISEASFAETVQGEAQGDASPDGVVTLLQGDLSRGFRLLEARLVLIAEEELFGKRVRRRGISEVRKKQILSSLAELKPGDHMVHVDHGIGLYRGLQHISVSGVGGDFLLLEYNGGDKLYLPVDRLALVQRYVGPEGSSPSLDKLGGVSWEKSKGKARKAIEELAGELLEIYAKRQICEGFSFSPPDEMYREFEASFAWEETPDQLSAINDVLADMQHSRPMDRLVCGDVGYGKTEVALRGAFKAALDGKQVGVLVPTTILAQQHFETFHERLKEYPVRVEALSRFRTPKEQKAILERLKKGEIDIVIGTHRLLQKDVAFKDLGLLIIDEEQRFGVKDKERLKAFRAVVDVMTLTATPIPRTLYMSMMGIRDLSIIDTPPVDRLAVKTIVARFSEELVREAIMRELRRGGQVFFVHNRVQTIAKRAELIAALVPEAKIAVGHGQMGEQELEKVMLGFMHGETNLLICTTIIESGLDIPNANTLIVDHADRFGLSQLYQLRGRVGRSSQRGYAYLLIPGEGSLTSDARERLKILQDISELGAGFRIATHDMEIRGAGDMLGSRQSGTVIEIGFELYNQMLEETICRMRGEEMIEQVEPEINLKVPAFIPETYVRDTGQRLVIYKKLTQAESEEDVLDVQNEVSDRFGKYPLATAYLFETMKLRIMLKKLLVRQIDYDGKDVVISFHPRTPASPDTIIAMMRNEPKRYRFTPDYRLTCGVKGTAFEEIIDAARTALLRLLPTETAQQKT</sequence>
<evidence type="ECO:0000256" key="1">
    <source>
        <dbReference type="ARBA" id="ARBA00004496"/>
    </source>
</evidence>
<evidence type="ECO:0000256" key="10">
    <source>
        <dbReference type="ARBA" id="ARBA00061104"/>
    </source>
</evidence>
<dbReference type="InterPro" id="IPR011545">
    <property type="entry name" value="DEAD/DEAH_box_helicase_dom"/>
</dbReference>
<evidence type="ECO:0000313" key="16">
    <source>
        <dbReference type="EMBL" id="ABK98130.1"/>
    </source>
</evidence>
<feature type="domain" description="Helicase C-terminal" evidence="15">
    <location>
        <begin position="815"/>
        <end position="981"/>
    </location>
</feature>
<dbReference type="Pfam" id="PF17757">
    <property type="entry name" value="UvrB_inter"/>
    <property type="match status" value="1"/>
</dbReference>
<dbReference type="Gene3D" id="2.40.10.170">
    <property type="match status" value="1"/>
</dbReference>
<dbReference type="AlphaFoldDB" id="A1ALB0"/>
<keyword evidence="3 13" id="KW-0547">Nucleotide-binding</keyword>
<dbReference type="NCBIfam" id="TIGR00580">
    <property type="entry name" value="mfd"/>
    <property type="match status" value="1"/>
</dbReference>
<dbReference type="SMART" id="SM00982">
    <property type="entry name" value="TRCF"/>
    <property type="match status" value="1"/>
</dbReference>
<dbReference type="InterPro" id="IPR003711">
    <property type="entry name" value="CarD-like/TRCF_RID"/>
</dbReference>
<dbReference type="InterPro" id="IPR014001">
    <property type="entry name" value="Helicase_ATP-bd"/>
</dbReference>
<dbReference type="InterPro" id="IPR001650">
    <property type="entry name" value="Helicase_C-like"/>
</dbReference>
<evidence type="ECO:0000256" key="8">
    <source>
        <dbReference type="ARBA" id="ARBA00023125"/>
    </source>
</evidence>
<comment type="subcellular location">
    <subcellularLocation>
        <location evidence="1 13">Cytoplasm</location>
    </subcellularLocation>
</comment>
<dbReference type="HAMAP" id="MF_00969">
    <property type="entry name" value="TRCF"/>
    <property type="match status" value="1"/>
</dbReference>
<organism evidence="16 17">
    <name type="scientific">Pelobacter propionicus (strain DSM 2379 / NBRC 103807 / OttBd1)</name>
    <dbReference type="NCBI Taxonomy" id="338966"/>
    <lineage>
        <taxon>Bacteria</taxon>
        <taxon>Pseudomonadati</taxon>
        <taxon>Thermodesulfobacteriota</taxon>
        <taxon>Desulfuromonadia</taxon>
        <taxon>Desulfuromonadales</taxon>
        <taxon>Desulfuromonadaceae</taxon>
        <taxon>Pelobacter</taxon>
    </lineage>
</organism>
<dbReference type="SMART" id="SM00487">
    <property type="entry name" value="DEXDc"/>
    <property type="match status" value="1"/>
</dbReference>
<evidence type="ECO:0000256" key="12">
    <source>
        <dbReference type="ARBA" id="ARBA00070128"/>
    </source>
</evidence>
<evidence type="ECO:0000256" key="7">
    <source>
        <dbReference type="ARBA" id="ARBA00022840"/>
    </source>
</evidence>
<dbReference type="OrthoDB" id="9804325at2"/>
<dbReference type="HOGENOM" id="CLU_005122_3_2_7"/>
<dbReference type="InterPro" id="IPR041471">
    <property type="entry name" value="UvrB_inter"/>
</dbReference>
<dbReference type="GO" id="GO:0005737">
    <property type="term" value="C:cytoplasm"/>
    <property type="evidence" value="ECO:0007669"/>
    <property type="project" value="UniProtKB-SubCell"/>
</dbReference>
<dbReference type="InterPro" id="IPR036101">
    <property type="entry name" value="CarD-like/TRCF_RID_sf"/>
</dbReference>
<dbReference type="InterPro" id="IPR004576">
    <property type="entry name" value="Mfd"/>
</dbReference>
<dbReference type="InterPro" id="IPR005118">
    <property type="entry name" value="TRCF_C"/>
</dbReference>
<dbReference type="Gene3D" id="3.40.50.300">
    <property type="entry name" value="P-loop containing nucleotide triphosphate hydrolases"/>
    <property type="match status" value="2"/>
</dbReference>
<dbReference type="STRING" id="338966.Ppro_0499"/>
<keyword evidence="4 13" id="KW-0227">DNA damage</keyword>
<dbReference type="InterPro" id="IPR037235">
    <property type="entry name" value="TRCF-like_C_D7"/>
</dbReference>
<comment type="similarity">
    <text evidence="11 13">In the C-terminal section; belongs to the helicase family. RecG subfamily.</text>
</comment>
<dbReference type="eggNOG" id="COG1197">
    <property type="taxonomic scope" value="Bacteria"/>
</dbReference>
<dbReference type="SMART" id="SM01058">
    <property type="entry name" value="CarD_TRCF"/>
    <property type="match status" value="1"/>
</dbReference>
<keyword evidence="7 13" id="KW-0067">ATP-binding</keyword>
<accession>A1ALB0</accession>
<comment type="function">
    <text evidence="13">Couples transcription and DNA repair by recognizing RNA polymerase (RNAP) stalled at DNA lesions. Mediates ATP-dependent release of RNAP and its truncated transcript from the DNA, and recruitment of nucleotide excision repair machinery to the damaged site.</text>
</comment>
<dbReference type="InterPro" id="IPR047112">
    <property type="entry name" value="RecG/Mfd"/>
</dbReference>
<dbReference type="PANTHER" id="PTHR47964">
    <property type="entry name" value="ATP-DEPENDENT DNA HELICASE HOMOLOG RECG, CHLOROPLASTIC"/>
    <property type="match status" value="1"/>
</dbReference>
<dbReference type="Gene3D" id="3.90.1150.50">
    <property type="entry name" value="Transcription-repair-coupling factor, D7 domain"/>
    <property type="match status" value="1"/>
</dbReference>
<dbReference type="Gene3D" id="3.40.50.11180">
    <property type="match status" value="1"/>
</dbReference>
<gene>
    <name evidence="13" type="primary">mfd</name>
    <name evidence="16" type="ordered locus">Ppro_0499</name>
</gene>
<dbReference type="SUPFAM" id="SSF143517">
    <property type="entry name" value="TRCF domain-like"/>
    <property type="match status" value="1"/>
</dbReference>
<evidence type="ECO:0000313" key="17">
    <source>
        <dbReference type="Proteomes" id="UP000006732"/>
    </source>
</evidence>
<dbReference type="InterPro" id="IPR027417">
    <property type="entry name" value="P-loop_NTPase"/>
</dbReference>
<dbReference type="RefSeq" id="WP_011734444.1">
    <property type="nucleotide sequence ID" value="NC_008609.1"/>
</dbReference>
<evidence type="ECO:0000256" key="2">
    <source>
        <dbReference type="ARBA" id="ARBA00022490"/>
    </source>
</evidence>
<dbReference type="GO" id="GO:0005524">
    <property type="term" value="F:ATP binding"/>
    <property type="evidence" value="ECO:0007669"/>
    <property type="project" value="UniProtKB-UniRule"/>
</dbReference>
<dbReference type="SMART" id="SM00490">
    <property type="entry name" value="HELICc"/>
    <property type="match status" value="1"/>
</dbReference>
<keyword evidence="2 13" id="KW-0963">Cytoplasm</keyword>
<evidence type="ECO:0000259" key="14">
    <source>
        <dbReference type="PROSITE" id="PS51192"/>
    </source>
</evidence>
<dbReference type="Pfam" id="PF02559">
    <property type="entry name" value="CarD_TRCF_RID"/>
    <property type="match status" value="1"/>
</dbReference>
<dbReference type="GO" id="GO:0000716">
    <property type="term" value="P:transcription-coupled nucleotide-excision repair, DNA damage recognition"/>
    <property type="evidence" value="ECO:0007669"/>
    <property type="project" value="UniProtKB-UniRule"/>
</dbReference>
<dbReference type="SUPFAM" id="SSF141259">
    <property type="entry name" value="CarD-like"/>
    <property type="match status" value="1"/>
</dbReference>
<evidence type="ECO:0000256" key="5">
    <source>
        <dbReference type="ARBA" id="ARBA00022801"/>
    </source>
</evidence>
<name>A1ALB0_PELPD</name>
<dbReference type="PROSITE" id="PS51194">
    <property type="entry name" value="HELICASE_CTER"/>
    <property type="match status" value="1"/>
</dbReference>
<dbReference type="CDD" id="cd17991">
    <property type="entry name" value="DEXHc_TRCF"/>
    <property type="match status" value="1"/>
</dbReference>
<dbReference type="GO" id="GO:0016787">
    <property type="term" value="F:hydrolase activity"/>
    <property type="evidence" value="ECO:0007669"/>
    <property type="project" value="UniProtKB-KW"/>
</dbReference>
<keyword evidence="9 13" id="KW-0234">DNA repair</keyword>
<dbReference type="Proteomes" id="UP000006732">
    <property type="component" value="Chromosome"/>
</dbReference>
<dbReference type="PANTHER" id="PTHR47964:SF1">
    <property type="entry name" value="ATP-DEPENDENT DNA HELICASE HOMOLOG RECG, CHLOROPLASTIC"/>
    <property type="match status" value="1"/>
</dbReference>
<proteinExistence type="inferred from homology"/>
<dbReference type="Pfam" id="PF00270">
    <property type="entry name" value="DEAD"/>
    <property type="match status" value="1"/>
</dbReference>
<keyword evidence="6" id="KW-0347">Helicase</keyword>
<evidence type="ECO:0000256" key="13">
    <source>
        <dbReference type="HAMAP-Rule" id="MF_00969"/>
    </source>
</evidence>
<feature type="domain" description="Helicase ATP-binding" evidence="14">
    <location>
        <begin position="645"/>
        <end position="806"/>
    </location>
</feature>
<dbReference type="EC" id="3.6.4.-" evidence="13"/>
<keyword evidence="5 13" id="KW-0378">Hydrolase</keyword>
<dbReference type="GO" id="GO:0003678">
    <property type="term" value="F:DNA helicase activity"/>
    <property type="evidence" value="ECO:0007669"/>
    <property type="project" value="TreeGrafter"/>
</dbReference>
<evidence type="ECO:0000256" key="11">
    <source>
        <dbReference type="ARBA" id="ARBA00061399"/>
    </source>
</evidence>